<name>C5KV96_PERM5</name>
<dbReference type="GeneID" id="9047056"/>
<keyword evidence="4" id="KW-1185">Reference proteome</keyword>
<evidence type="ECO:0000256" key="2">
    <source>
        <dbReference type="SAM" id="MobiDB-lite"/>
    </source>
</evidence>
<dbReference type="InParanoid" id="C5KV96"/>
<gene>
    <name evidence="3" type="ORF">Pmar_PMAR009857</name>
</gene>
<reference evidence="3 4" key="1">
    <citation type="submission" date="2008-07" db="EMBL/GenBank/DDBJ databases">
        <authorList>
            <person name="El-Sayed N."/>
            <person name="Caler E."/>
            <person name="Inman J."/>
            <person name="Amedeo P."/>
            <person name="Hass B."/>
            <person name="Wortman J."/>
        </authorList>
    </citation>
    <scope>NUCLEOTIDE SEQUENCE [LARGE SCALE GENOMIC DNA]</scope>
    <source>
        <strain evidence="4">ATCC 50983 / TXsc</strain>
    </source>
</reference>
<sequence length="381" mass="42084">MLLRMDETQLSSASSANTLVESVHVPEAANPPVVVEKPILDRLAESGDEVIKETEIVHKEVAEEEAEQQTDLPTAVDSSSNEPLERNDGFTHGQMNISAKDDEVTIEQNEVSGEEESLPAVKGSGEEDTQVAQNGNDRVSVEEMETIPAVITVKGGPPEKEEEEEEPVDLDTREGVMALQRRQCRGLSAEELIKKIVDLTGRRFDEAAQVAKEIEGVEAEAEEKARAHYEEELNIVTDQMADMKLDYLERIDSIMADHAGDIASIKGEVAALEVALDSINEDKEAAMHVAFDSQTALSLSMDLMHDEGDVRGVIEDLTKVRFERQIPRMVISAFMPEKSSMMGTVMARIFASLYRLDRNDADELRAEGAQDAPEECKNECR</sequence>
<evidence type="ECO:0000313" key="3">
    <source>
        <dbReference type="EMBL" id="EER11642.1"/>
    </source>
</evidence>
<dbReference type="RefSeq" id="XP_002779847.1">
    <property type="nucleotide sequence ID" value="XM_002779801.1"/>
</dbReference>
<organism evidence="4">
    <name type="scientific">Perkinsus marinus (strain ATCC 50983 / TXsc)</name>
    <dbReference type="NCBI Taxonomy" id="423536"/>
    <lineage>
        <taxon>Eukaryota</taxon>
        <taxon>Sar</taxon>
        <taxon>Alveolata</taxon>
        <taxon>Perkinsozoa</taxon>
        <taxon>Perkinsea</taxon>
        <taxon>Perkinsida</taxon>
        <taxon>Perkinsidae</taxon>
        <taxon>Perkinsus</taxon>
    </lineage>
</organism>
<evidence type="ECO:0000313" key="4">
    <source>
        <dbReference type="Proteomes" id="UP000007800"/>
    </source>
</evidence>
<evidence type="ECO:0000256" key="1">
    <source>
        <dbReference type="SAM" id="Coils"/>
    </source>
</evidence>
<dbReference type="Proteomes" id="UP000007800">
    <property type="component" value="Unassembled WGS sequence"/>
</dbReference>
<dbReference type="AlphaFoldDB" id="C5KV96"/>
<feature type="region of interest" description="Disordered" evidence="2">
    <location>
        <begin position="62"/>
        <end position="134"/>
    </location>
</feature>
<feature type="compositionally biased region" description="Polar residues" evidence="2">
    <location>
        <begin position="69"/>
        <end position="82"/>
    </location>
</feature>
<keyword evidence="1" id="KW-0175">Coiled coil</keyword>
<feature type="coiled-coil region" evidence="1">
    <location>
        <begin position="207"/>
        <end position="282"/>
    </location>
</feature>
<dbReference type="EMBL" id="GG676416">
    <property type="protein sequence ID" value="EER11642.1"/>
    <property type="molecule type" value="Genomic_DNA"/>
</dbReference>
<proteinExistence type="predicted"/>
<protein>
    <submittedName>
        <fullName evidence="3">Uncharacterized protein</fullName>
    </submittedName>
</protein>
<accession>C5KV96</accession>